<sequence length="219" mass="24147">MASAAPPPSTWLDLPKEFFEITAAGKSNFGKQELLTVMHDFGRLPCLQRVKYACPADGFLSLKLPPGCLVSATVFYWAIAKTNLHPSAKLSQADSAVCQHLGEVEVIAADDHLPYVISATAPREYCTGYAPFSKGMDLSPFRHCGRLQRLSIRSSITSHWTLTGLDELPPSLECVQAQEAWCNMGGFRRPDYCGRHVKRAEKVVLGDGKVSYRLHLAPR</sequence>
<comment type="caution">
    <text evidence="1">The sequence shown here is derived from an EMBL/GenBank/DDBJ whole genome shotgun (WGS) entry which is preliminary data.</text>
</comment>
<dbReference type="AlphaFoldDB" id="A0AAW1QSB3"/>
<evidence type="ECO:0000313" key="1">
    <source>
        <dbReference type="EMBL" id="KAK9824354.1"/>
    </source>
</evidence>
<evidence type="ECO:0000313" key="2">
    <source>
        <dbReference type="Proteomes" id="UP001489004"/>
    </source>
</evidence>
<gene>
    <name evidence="1" type="ORF">WJX72_009636</name>
</gene>
<organism evidence="1 2">
    <name type="scientific">[Myrmecia] bisecta</name>
    <dbReference type="NCBI Taxonomy" id="41462"/>
    <lineage>
        <taxon>Eukaryota</taxon>
        <taxon>Viridiplantae</taxon>
        <taxon>Chlorophyta</taxon>
        <taxon>core chlorophytes</taxon>
        <taxon>Trebouxiophyceae</taxon>
        <taxon>Trebouxiales</taxon>
        <taxon>Trebouxiaceae</taxon>
        <taxon>Myrmecia</taxon>
    </lineage>
</organism>
<dbReference type="EMBL" id="JALJOR010000002">
    <property type="protein sequence ID" value="KAK9824354.1"/>
    <property type="molecule type" value="Genomic_DNA"/>
</dbReference>
<proteinExistence type="predicted"/>
<name>A0AAW1QSB3_9CHLO</name>
<accession>A0AAW1QSB3</accession>
<keyword evidence="2" id="KW-1185">Reference proteome</keyword>
<protein>
    <submittedName>
        <fullName evidence="1">Uncharacterized protein</fullName>
    </submittedName>
</protein>
<dbReference type="Proteomes" id="UP001489004">
    <property type="component" value="Unassembled WGS sequence"/>
</dbReference>
<reference evidence="1 2" key="1">
    <citation type="journal article" date="2024" name="Nat. Commun.">
        <title>Phylogenomics reveals the evolutionary origins of lichenization in chlorophyte algae.</title>
        <authorList>
            <person name="Puginier C."/>
            <person name="Libourel C."/>
            <person name="Otte J."/>
            <person name="Skaloud P."/>
            <person name="Haon M."/>
            <person name="Grisel S."/>
            <person name="Petersen M."/>
            <person name="Berrin J.G."/>
            <person name="Delaux P.M."/>
            <person name="Dal Grande F."/>
            <person name="Keller J."/>
        </authorList>
    </citation>
    <scope>NUCLEOTIDE SEQUENCE [LARGE SCALE GENOMIC DNA]</scope>
    <source>
        <strain evidence="1 2">SAG 2043</strain>
    </source>
</reference>